<feature type="non-terminal residue" evidence="1">
    <location>
        <position position="1"/>
    </location>
</feature>
<dbReference type="AlphaFoldDB" id="A0AAV4A180"/>
<proteinExistence type="predicted"/>
<sequence>TDSNIESVDFRFGIDGLHSKKFSAPGFLSGQGWKYSISNQNFNGVELVWGYAVINDVNGHPAKEKCTRQPTLPAICCWMVSHAQSTDGADVRKIALRPAVAFSSQFESLTGT</sequence>
<keyword evidence="2" id="KW-1185">Reference proteome</keyword>
<evidence type="ECO:0000313" key="2">
    <source>
        <dbReference type="Proteomes" id="UP000735302"/>
    </source>
</evidence>
<name>A0AAV4A180_9GAST</name>
<evidence type="ECO:0008006" key="3">
    <source>
        <dbReference type="Google" id="ProtNLM"/>
    </source>
</evidence>
<evidence type="ECO:0000313" key="1">
    <source>
        <dbReference type="EMBL" id="GFO00908.1"/>
    </source>
</evidence>
<dbReference type="Proteomes" id="UP000735302">
    <property type="component" value="Unassembled WGS sequence"/>
</dbReference>
<gene>
    <name evidence="1" type="ORF">PoB_002741300</name>
</gene>
<dbReference type="EMBL" id="BLXT01003180">
    <property type="protein sequence ID" value="GFO00908.1"/>
    <property type="molecule type" value="Genomic_DNA"/>
</dbReference>
<organism evidence="1 2">
    <name type="scientific">Plakobranchus ocellatus</name>
    <dbReference type="NCBI Taxonomy" id="259542"/>
    <lineage>
        <taxon>Eukaryota</taxon>
        <taxon>Metazoa</taxon>
        <taxon>Spiralia</taxon>
        <taxon>Lophotrochozoa</taxon>
        <taxon>Mollusca</taxon>
        <taxon>Gastropoda</taxon>
        <taxon>Heterobranchia</taxon>
        <taxon>Euthyneura</taxon>
        <taxon>Panpulmonata</taxon>
        <taxon>Sacoglossa</taxon>
        <taxon>Placobranchoidea</taxon>
        <taxon>Plakobranchidae</taxon>
        <taxon>Plakobranchus</taxon>
    </lineage>
</organism>
<comment type="caution">
    <text evidence="1">The sequence shown here is derived from an EMBL/GenBank/DDBJ whole genome shotgun (WGS) entry which is preliminary data.</text>
</comment>
<protein>
    <recommendedName>
        <fullName evidence="3">MATH domain-containing protein</fullName>
    </recommendedName>
</protein>
<accession>A0AAV4A180</accession>
<reference evidence="1 2" key="1">
    <citation type="journal article" date="2021" name="Elife">
        <title>Chloroplast acquisition without the gene transfer in kleptoplastic sea slugs, Plakobranchus ocellatus.</title>
        <authorList>
            <person name="Maeda T."/>
            <person name="Takahashi S."/>
            <person name="Yoshida T."/>
            <person name="Shimamura S."/>
            <person name="Takaki Y."/>
            <person name="Nagai Y."/>
            <person name="Toyoda A."/>
            <person name="Suzuki Y."/>
            <person name="Arimoto A."/>
            <person name="Ishii H."/>
            <person name="Satoh N."/>
            <person name="Nishiyama T."/>
            <person name="Hasebe M."/>
            <person name="Maruyama T."/>
            <person name="Minagawa J."/>
            <person name="Obokata J."/>
            <person name="Shigenobu S."/>
        </authorList>
    </citation>
    <scope>NUCLEOTIDE SEQUENCE [LARGE SCALE GENOMIC DNA]</scope>
</reference>